<dbReference type="AlphaFoldDB" id="A0A0D7AD19"/>
<dbReference type="GO" id="GO:0005576">
    <property type="term" value="C:extracellular region"/>
    <property type="evidence" value="ECO:0007669"/>
    <property type="project" value="UniProtKB-SubCell"/>
</dbReference>
<evidence type="ECO:0000256" key="3">
    <source>
        <dbReference type="ARBA" id="ARBA00004851"/>
    </source>
</evidence>
<proteinExistence type="inferred from homology"/>
<dbReference type="Proteomes" id="UP000054144">
    <property type="component" value="Unassembled WGS sequence"/>
</dbReference>
<dbReference type="Gene3D" id="3.20.20.80">
    <property type="entry name" value="Glycosidases"/>
    <property type="match status" value="1"/>
</dbReference>
<dbReference type="PROSITE" id="PS00591">
    <property type="entry name" value="GH10_1"/>
    <property type="match status" value="1"/>
</dbReference>
<comment type="similarity">
    <text evidence="4 12">Belongs to the glycosyl hydrolase 10 (cellulase F) family.</text>
</comment>
<protein>
    <recommendedName>
        <fullName evidence="12">Beta-xylanase</fullName>
        <ecNumber evidence="12">3.2.1.8</ecNumber>
    </recommendedName>
</protein>
<evidence type="ECO:0000256" key="12">
    <source>
        <dbReference type="RuleBase" id="RU361174"/>
    </source>
</evidence>
<evidence type="ECO:0000256" key="7">
    <source>
        <dbReference type="ARBA" id="ARBA00022801"/>
    </source>
</evidence>
<feature type="domain" description="GH10" evidence="13">
    <location>
        <begin position="37"/>
        <end position="352"/>
    </location>
</feature>
<comment type="catalytic activity">
    <reaction evidence="1 12">
        <text>Endohydrolysis of (1-&gt;4)-beta-D-xylosidic linkages in xylans.</text>
        <dbReference type="EC" id="3.2.1.8"/>
    </reaction>
</comment>
<dbReference type="InterPro" id="IPR031158">
    <property type="entry name" value="GH10_AS"/>
</dbReference>
<reference evidence="14 15" key="1">
    <citation type="journal article" date="2015" name="Fungal Genet. Biol.">
        <title>Evolution of novel wood decay mechanisms in Agaricales revealed by the genome sequences of Fistulina hepatica and Cylindrobasidium torrendii.</title>
        <authorList>
            <person name="Floudas D."/>
            <person name="Held B.W."/>
            <person name="Riley R."/>
            <person name="Nagy L.G."/>
            <person name="Koehler G."/>
            <person name="Ransdell A.S."/>
            <person name="Younus H."/>
            <person name="Chow J."/>
            <person name="Chiniquy J."/>
            <person name="Lipzen A."/>
            <person name="Tritt A."/>
            <person name="Sun H."/>
            <person name="Haridas S."/>
            <person name="LaButti K."/>
            <person name="Ohm R.A."/>
            <person name="Kues U."/>
            <person name="Blanchette R.A."/>
            <person name="Grigoriev I.V."/>
            <person name="Minto R.E."/>
            <person name="Hibbett D.S."/>
        </authorList>
    </citation>
    <scope>NUCLEOTIDE SEQUENCE [LARGE SCALE GENOMIC DNA]</scope>
    <source>
        <strain evidence="14 15">ATCC 64428</strain>
    </source>
</reference>
<dbReference type="InterPro" id="IPR044846">
    <property type="entry name" value="GH10"/>
</dbReference>
<evidence type="ECO:0000256" key="1">
    <source>
        <dbReference type="ARBA" id="ARBA00000681"/>
    </source>
</evidence>
<comment type="subcellular location">
    <subcellularLocation>
        <location evidence="2">Secreted</location>
    </subcellularLocation>
</comment>
<evidence type="ECO:0000256" key="10">
    <source>
        <dbReference type="ARBA" id="ARBA00023326"/>
    </source>
</evidence>
<gene>
    <name evidence="14" type="ORF">FISHEDRAFT_65590</name>
</gene>
<dbReference type="SUPFAM" id="SSF51445">
    <property type="entry name" value="(Trans)glycosidases"/>
    <property type="match status" value="1"/>
</dbReference>
<keyword evidence="9 12" id="KW-0326">Glycosidase</keyword>
<evidence type="ECO:0000313" key="15">
    <source>
        <dbReference type="Proteomes" id="UP000054144"/>
    </source>
</evidence>
<keyword evidence="5" id="KW-0964">Secreted</keyword>
<dbReference type="GO" id="GO:0031176">
    <property type="term" value="F:endo-1,4-beta-xylanase activity"/>
    <property type="evidence" value="ECO:0007669"/>
    <property type="project" value="UniProtKB-EC"/>
</dbReference>
<feature type="active site" description="Nucleophile" evidence="11">
    <location>
        <position position="274"/>
    </location>
</feature>
<evidence type="ECO:0000259" key="13">
    <source>
        <dbReference type="PROSITE" id="PS51760"/>
    </source>
</evidence>
<dbReference type="PRINTS" id="PR00134">
    <property type="entry name" value="GLHYDRLASE10"/>
</dbReference>
<dbReference type="EMBL" id="KN881805">
    <property type="protein sequence ID" value="KIY48877.1"/>
    <property type="molecule type" value="Genomic_DNA"/>
</dbReference>
<evidence type="ECO:0000256" key="5">
    <source>
        <dbReference type="ARBA" id="ARBA00022525"/>
    </source>
</evidence>
<dbReference type="PANTHER" id="PTHR31490:SF35">
    <property type="entry name" value="ENDO-1,4-BETA-XYLANASE"/>
    <property type="match status" value="1"/>
</dbReference>
<keyword evidence="7 12" id="KW-0378">Hydrolase</keyword>
<dbReference type="EC" id="3.2.1.8" evidence="12"/>
<evidence type="ECO:0000313" key="14">
    <source>
        <dbReference type="EMBL" id="KIY48877.1"/>
    </source>
</evidence>
<evidence type="ECO:0000256" key="6">
    <source>
        <dbReference type="ARBA" id="ARBA00022651"/>
    </source>
</evidence>
<name>A0A0D7AD19_9AGAR</name>
<keyword evidence="10 12" id="KW-0624">Polysaccharide degradation</keyword>
<dbReference type="SMART" id="SM00633">
    <property type="entry name" value="Glyco_10"/>
    <property type="match status" value="1"/>
</dbReference>
<dbReference type="Pfam" id="PF00331">
    <property type="entry name" value="Glyco_hydro_10"/>
    <property type="match status" value="1"/>
</dbReference>
<organism evidence="14 15">
    <name type="scientific">Fistulina hepatica ATCC 64428</name>
    <dbReference type="NCBI Taxonomy" id="1128425"/>
    <lineage>
        <taxon>Eukaryota</taxon>
        <taxon>Fungi</taxon>
        <taxon>Dikarya</taxon>
        <taxon>Basidiomycota</taxon>
        <taxon>Agaricomycotina</taxon>
        <taxon>Agaricomycetes</taxon>
        <taxon>Agaricomycetidae</taxon>
        <taxon>Agaricales</taxon>
        <taxon>Fistulinaceae</taxon>
        <taxon>Fistulina</taxon>
    </lineage>
</organism>
<dbReference type="InterPro" id="IPR001000">
    <property type="entry name" value="GH10_dom"/>
</dbReference>
<evidence type="ECO:0000256" key="2">
    <source>
        <dbReference type="ARBA" id="ARBA00004613"/>
    </source>
</evidence>
<keyword evidence="15" id="KW-1185">Reference proteome</keyword>
<evidence type="ECO:0000256" key="11">
    <source>
        <dbReference type="PROSITE-ProRule" id="PRU10061"/>
    </source>
</evidence>
<keyword evidence="6" id="KW-0858">Xylan degradation</keyword>
<dbReference type="PANTHER" id="PTHR31490">
    <property type="entry name" value="GLYCOSYL HYDROLASE"/>
    <property type="match status" value="1"/>
</dbReference>
<accession>A0A0D7AD19</accession>
<comment type="pathway">
    <text evidence="3">Glycan degradation; xylan degradation.</text>
</comment>
<evidence type="ECO:0000256" key="8">
    <source>
        <dbReference type="ARBA" id="ARBA00023277"/>
    </source>
</evidence>
<dbReference type="OrthoDB" id="3055998at2759"/>
<evidence type="ECO:0000256" key="4">
    <source>
        <dbReference type="ARBA" id="ARBA00007495"/>
    </source>
</evidence>
<dbReference type="InterPro" id="IPR017853">
    <property type="entry name" value="GH"/>
</dbReference>
<evidence type="ECO:0000256" key="9">
    <source>
        <dbReference type="ARBA" id="ARBA00023295"/>
    </source>
</evidence>
<keyword evidence="8 12" id="KW-0119">Carbohydrate metabolism</keyword>
<dbReference type="GO" id="GO:0045493">
    <property type="term" value="P:xylan catabolic process"/>
    <property type="evidence" value="ECO:0007669"/>
    <property type="project" value="UniProtKB-KW"/>
</dbReference>
<dbReference type="PROSITE" id="PS51760">
    <property type="entry name" value="GH10_2"/>
    <property type="match status" value="1"/>
</dbReference>
<sequence length="355" mass="39394">MSVCVHMTFVPWFTHLMSTAEFASFIRLNPLKTFMLKLDALYLNAAAKNDGKLYFGSATDNDELNDTAYLAILSNTSQFGQITAENSMKWDATEPYPNVFTFAAGDVIADLAESNGQLLRGHNCVWYDQLPSWVTNTSWTYDELASVVENHCFKLVRHYAGHAWDVINEPFYDNGSFRADVFYDTLGTEYIPIALNAARSADPSAKLYINEYNLEYASAKSDAMVALVEELLADGVPIDGIGFEAHMIVGSVPTSIATQMELFTTLGLEVAITELDIRMELPPTEALLAQQKTDYDTVISACKSVEKCIGMTVWDYTDKYSWIPSAFPGEGAACPWNKRLQTKPAYYGILEALGA</sequence>